<evidence type="ECO:0008006" key="2">
    <source>
        <dbReference type="Google" id="ProtNLM"/>
    </source>
</evidence>
<gene>
    <name evidence="1" type="ORF">LCGC14_1517920</name>
</gene>
<proteinExistence type="predicted"/>
<dbReference type="EMBL" id="LAZR01011223">
    <property type="protein sequence ID" value="KKM62806.1"/>
    <property type="molecule type" value="Genomic_DNA"/>
</dbReference>
<dbReference type="AlphaFoldDB" id="A0A0F9JKC2"/>
<evidence type="ECO:0000313" key="1">
    <source>
        <dbReference type="EMBL" id="KKM62806.1"/>
    </source>
</evidence>
<reference evidence="1" key="1">
    <citation type="journal article" date="2015" name="Nature">
        <title>Complex archaea that bridge the gap between prokaryotes and eukaryotes.</title>
        <authorList>
            <person name="Spang A."/>
            <person name="Saw J.H."/>
            <person name="Jorgensen S.L."/>
            <person name="Zaremba-Niedzwiedzka K."/>
            <person name="Martijn J."/>
            <person name="Lind A.E."/>
            <person name="van Eijk R."/>
            <person name="Schleper C."/>
            <person name="Guy L."/>
            <person name="Ettema T.J."/>
        </authorList>
    </citation>
    <scope>NUCLEOTIDE SEQUENCE</scope>
</reference>
<comment type="caution">
    <text evidence="1">The sequence shown here is derived from an EMBL/GenBank/DDBJ whole genome shotgun (WGS) entry which is preliminary data.</text>
</comment>
<name>A0A0F9JKC2_9ZZZZ</name>
<organism evidence="1">
    <name type="scientific">marine sediment metagenome</name>
    <dbReference type="NCBI Taxonomy" id="412755"/>
    <lineage>
        <taxon>unclassified sequences</taxon>
        <taxon>metagenomes</taxon>
        <taxon>ecological metagenomes</taxon>
    </lineage>
</organism>
<accession>A0A0F9JKC2</accession>
<sequence>MATNTTKTKEDELAASKEAALSAYEKLLEAKDHFKLAAEAAGVDLKGVATEQLLKGRAKTEALGEQATDYIKEKPLASLGIAFATGYLLSQLFSRK</sequence>
<protein>
    <recommendedName>
        <fullName evidence="2">DUF883 domain-containing protein</fullName>
    </recommendedName>
</protein>